<gene>
    <name evidence="1" type="ORF">TEU_00115</name>
</gene>
<dbReference type="Proteomes" id="UP000029980">
    <property type="component" value="Chromosome"/>
</dbReference>
<dbReference type="EMBL" id="CP008887">
    <property type="protein sequence ID" value="AIU68863.1"/>
    <property type="molecule type" value="Genomic_DNA"/>
</dbReference>
<accession>A0A097QQX2</accession>
<evidence type="ECO:0008006" key="3">
    <source>
        <dbReference type="Google" id="ProtNLM"/>
    </source>
</evidence>
<proteinExistence type="predicted"/>
<dbReference type="OrthoDB" id="86097at2157"/>
<evidence type="ECO:0000313" key="1">
    <source>
        <dbReference type="EMBL" id="AIU68863.1"/>
    </source>
</evidence>
<name>A0A097QQX2_9EURY</name>
<dbReference type="STRING" id="1505907.TEU_00115"/>
<organism evidence="1 2">
    <name type="scientific">Thermococcus eurythermalis</name>
    <dbReference type="NCBI Taxonomy" id="1505907"/>
    <lineage>
        <taxon>Archaea</taxon>
        <taxon>Methanobacteriati</taxon>
        <taxon>Methanobacteriota</taxon>
        <taxon>Thermococci</taxon>
        <taxon>Thermococcales</taxon>
        <taxon>Thermococcaceae</taxon>
        <taxon>Thermococcus</taxon>
    </lineage>
</organism>
<protein>
    <recommendedName>
        <fullName evidence="3">Prenyltransferase</fullName>
    </recommendedName>
</protein>
<keyword evidence="2" id="KW-1185">Reference proteome</keyword>
<dbReference type="HOGENOM" id="CLU_051622_0_0_2"/>
<reference evidence="1 2" key="1">
    <citation type="journal article" date="2015" name="Int. J. Syst. Evol. Microbiol.">
        <title>Thermococcus eurythermalis sp. nov., a conditional piezophilic hyperthermophilic archaeon with a wide temperature range isolated from an oil-immersed chimney in the Guaymas Basin.</title>
        <authorList>
            <person name="Zhao W."/>
            <person name="Zeng X."/>
            <person name="Xiao X."/>
        </authorList>
    </citation>
    <scope>NUCLEOTIDE SEQUENCE [LARGE SCALE GENOMIC DNA]</scope>
    <source>
        <strain evidence="1 2">A501</strain>
    </source>
</reference>
<dbReference type="KEGG" id="teu:TEU_00115"/>
<dbReference type="AlphaFoldDB" id="A0A097QQX2"/>
<evidence type="ECO:0000313" key="2">
    <source>
        <dbReference type="Proteomes" id="UP000029980"/>
    </source>
</evidence>
<sequence>MLVAEILKSAGEIPDPYVKAVTYAKIGEELARKSHPLYKQAFLKAFESLASIDDPFGMLKALLSIGVSMGRVRIKAYRRVFVRVLSESRSLAPPQRDELLKTASLALLGLGDIGEAISFAVEIGDDVLRQTTLVSIVRGISRSLEVNPIKTAYRLRKMKLALEYITDEPYRSKALFELSKAFVTLGSYSGAFSAIRDMGSREWAKQAFKELAFSLSELGVVENYVDSFTALAEELSQKFDENLALEVATVLALAGRGSLAAQMLRKFGDESLFEAVALDVLDKNPSALPEFLGALNAEEALLVGRALMNRILEEPTPDKRGIVNTIARFVRLEEVWTKVARFYVLIGDVESARRIGLSLQNQKLRSLVMADVAHHYLKLGEVEKAIDTALEVREGRFASLLMSEILVKALNKELEGLRNGKARITQEKAGEQD</sequence>